<evidence type="ECO:0000256" key="6">
    <source>
        <dbReference type="ARBA" id="ARBA00023239"/>
    </source>
</evidence>
<feature type="binding site" evidence="9">
    <location>
        <position position="44"/>
    </location>
    <ligand>
        <name>Zn(2+)</name>
        <dbReference type="ChEBI" id="CHEBI:29105"/>
    </ligand>
</feature>
<dbReference type="EMBL" id="FWXD01000013">
    <property type="protein sequence ID" value="SMC26290.1"/>
    <property type="molecule type" value="Genomic_DNA"/>
</dbReference>
<dbReference type="GO" id="GO:0008270">
    <property type="term" value="F:zinc ion binding"/>
    <property type="evidence" value="ECO:0007669"/>
    <property type="project" value="UniProtKB-UniRule"/>
</dbReference>
<dbReference type="InterPro" id="IPR015892">
    <property type="entry name" value="Carbonic_anhydrase_CS"/>
</dbReference>
<dbReference type="STRING" id="1121001.SAMN02745857_02444"/>
<keyword evidence="12" id="KW-1185">Reference proteome</keyword>
<dbReference type="CDD" id="cd00884">
    <property type="entry name" value="beta_CA_cladeB"/>
    <property type="match status" value="1"/>
</dbReference>
<dbReference type="AlphaFoldDB" id="A0A1W1XQM6"/>
<dbReference type="PROSITE" id="PS00705">
    <property type="entry name" value="PROK_CO2_ANHYDRASE_2"/>
    <property type="match status" value="1"/>
</dbReference>
<reference evidence="11 12" key="1">
    <citation type="submission" date="2017-04" db="EMBL/GenBank/DDBJ databases">
        <authorList>
            <person name="Afonso C.L."/>
            <person name="Miller P.J."/>
            <person name="Scott M.A."/>
            <person name="Spackman E."/>
            <person name="Goraichik I."/>
            <person name="Dimitrov K.M."/>
            <person name="Suarez D.L."/>
            <person name="Swayne D.E."/>
        </authorList>
    </citation>
    <scope>NUCLEOTIDE SEQUENCE [LARGE SCALE GENOMIC DNA]</scope>
    <source>
        <strain evidence="11 12">DSM 23236</strain>
    </source>
</reference>
<gene>
    <name evidence="11" type="ORF">SAMN02745857_02444</name>
</gene>
<comment type="function">
    <text evidence="10">Reversible hydration of carbon dioxide.</text>
</comment>
<dbReference type="PANTHER" id="PTHR11002">
    <property type="entry name" value="CARBONIC ANHYDRASE"/>
    <property type="match status" value="1"/>
</dbReference>
<dbReference type="Pfam" id="PF00484">
    <property type="entry name" value="Pro_CA"/>
    <property type="match status" value="1"/>
</dbReference>
<evidence type="ECO:0000313" key="12">
    <source>
        <dbReference type="Proteomes" id="UP000192761"/>
    </source>
</evidence>
<keyword evidence="6 10" id="KW-0456">Lyase</keyword>
<organism evidence="11 12">
    <name type="scientific">Andreprevotia lacus DSM 23236</name>
    <dbReference type="NCBI Taxonomy" id="1121001"/>
    <lineage>
        <taxon>Bacteria</taxon>
        <taxon>Pseudomonadati</taxon>
        <taxon>Pseudomonadota</taxon>
        <taxon>Betaproteobacteria</taxon>
        <taxon>Neisseriales</taxon>
        <taxon>Chitinibacteraceae</taxon>
        <taxon>Andreprevotia</taxon>
    </lineage>
</organism>
<feature type="binding site" evidence="9">
    <location>
        <position position="105"/>
    </location>
    <ligand>
        <name>Zn(2+)</name>
        <dbReference type="ChEBI" id="CHEBI:29105"/>
    </ligand>
</feature>
<comment type="catalytic activity">
    <reaction evidence="8 10">
        <text>hydrogencarbonate + H(+) = CO2 + H2O</text>
        <dbReference type="Rhea" id="RHEA:10748"/>
        <dbReference type="ChEBI" id="CHEBI:15377"/>
        <dbReference type="ChEBI" id="CHEBI:15378"/>
        <dbReference type="ChEBI" id="CHEBI:16526"/>
        <dbReference type="ChEBI" id="CHEBI:17544"/>
        <dbReference type="EC" id="4.2.1.1"/>
    </reaction>
</comment>
<dbReference type="InterPro" id="IPR001765">
    <property type="entry name" value="Carbonic_anhydrase"/>
</dbReference>
<protein>
    <recommendedName>
        <fullName evidence="3 10">Carbonic anhydrase</fullName>
        <ecNumber evidence="2 10">4.2.1.1</ecNumber>
    </recommendedName>
    <alternativeName>
        <fullName evidence="7 10">Carbonate dehydratase</fullName>
    </alternativeName>
</protein>
<evidence type="ECO:0000256" key="4">
    <source>
        <dbReference type="ARBA" id="ARBA00022723"/>
    </source>
</evidence>
<dbReference type="PANTHER" id="PTHR11002:SF76">
    <property type="entry name" value="CARBONIC ANHYDRASE"/>
    <property type="match status" value="1"/>
</dbReference>
<dbReference type="PROSITE" id="PS00704">
    <property type="entry name" value="PROK_CO2_ANHYDRASE_1"/>
    <property type="match status" value="1"/>
</dbReference>
<proteinExistence type="inferred from homology"/>
<evidence type="ECO:0000256" key="8">
    <source>
        <dbReference type="ARBA" id="ARBA00048348"/>
    </source>
</evidence>
<evidence type="ECO:0000313" key="11">
    <source>
        <dbReference type="EMBL" id="SMC26290.1"/>
    </source>
</evidence>
<dbReference type="GO" id="GO:0004089">
    <property type="term" value="F:carbonate dehydratase activity"/>
    <property type="evidence" value="ECO:0007669"/>
    <property type="project" value="UniProtKB-UniRule"/>
</dbReference>
<evidence type="ECO:0000256" key="10">
    <source>
        <dbReference type="RuleBase" id="RU003956"/>
    </source>
</evidence>
<dbReference type="RefSeq" id="WP_245804335.1">
    <property type="nucleotide sequence ID" value="NZ_FWXD01000013.1"/>
</dbReference>
<feature type="binding site" evidence="9">
    <location>
        <position position="108"/>
    </location>
    <ligand>
        <name>Zn(2+)</name>
        <dbReference type="ChEBI" id="CHEBI:29105"/>
    </ligand>
</feature>
<dbReference type="SMART" id="SM00947">
    <property type="entry name" value="Pro_CA"/>
    <property type="match status" value="1"/>
</dbReference>
<dbReference type="Proteomes" id="UP000192761">
    <property type="component" value="Unassembled WGS sequence"/>
</dbReference>
<dbReference type="EC" id="4.2.1.1" evidence="2 10"/>
<name>A0A1W1XQM6_9NEIS</name>
<evidence type="ECO:0000256" key="5">
    <source>
        <dbReference type="ARBA" id="ARBA00022833"/>
    </source>
</evidence>
<feature type="binding site" evidence="9">
    <location>
        <position position="46"/>
    </location>
    <ligand>
        <name>Zn(2+)</name>
        <dbReference type="ChEBI" id="CHEBI:29105"/>
    </ligand>
</feature>
<evidence type="ECO:0000256" key="7">
    <source>
        <dbReference type="ARBA" id="ARBA00031969"/>
    </source>
</evidence>
<sequence>MQLQDIEKFIGGFRRFQHKYFGEHHSLFDSLKTGQNPSSLVIGCSDSRVDPALLTDCDPGDLFVLRNVANLVPPYERDGTYHGVSAAIEYAVCDLEVRQIIILGHSGCGGIGGLMRGYTAKTEANFVGKWVQIALPAREQVLSELAHKTPAQQLRACEMASIIVSLDNLMSFPFIVERVEAGTLSLIGWYFDIQEGALYEFNRGSHRFVPLVAQIQR</sequence>
<keyword evidence="5 9" id="KW-0862">Zinc</keyword>
<dbReference type="GO" id="GO:0015976">
    <property type="term" value="P:carbon utilization"/>
    <property type="evidence" value="ECO:0007669"/>
    <property type="project" value="InterPro"/>
</dbReference>
<accession>A0A1W1XQM6</accession>
<evidence type="ECO:0000256" key="3">
    <source>
        <dbReference type="ARBA" id="ARBA00014628"/>
    </source>
</evidence>
<dbReference type="SUPFAM" id="SSF53056">
    <property type="entry name" value="beta-carbonic anhydrase, cab"/>
    <property type="match status" value="1"/>
</dbReference>
<keyword evidence="4 9" id="KW-0479">Metal-binding</keyword>
<dbReference type="InterPro" id="IPR036874">
    <property type="entry name" value="Carbonic_anhydrase_sf"/>
</dbReference>
<evidence type="ECO:0000256" key="9">
    <source>
        <dbReference type="PIRSR" id="PIRSR601765-1"/>
    </source>
</evidence>
<evidence type="ECO:0000256" key="2">
    <source>
        <dbReference type="ARBA" id="ARBA00012925"/>
    </source>
</evidence>
<comment type="cofactor">
    <cofactor evidence="9">
        <name>Zn(2+)</name>
        <dbReference type="ChEBI" id="CHEBI:29105"/>
    </cofactor>
    <text evidence="9">Binds 1 zinc ion per subunit.</text>
</comment>
<dbReference type="FunFam" id="3.40.1050.10:FF:000003">
    <property type="entry name" value="Carbonic anhydrase"/>
    <property type="match status" value="1"/>
</dbReference>
<dbReference type="InterPro" id="IPR045066">
    <property type="entry name" value="Beta_CA_cladeB"/>
</dbReference>
<dbReference type="Gene3D" id="3.40.1050.10">
    <property type="entry name" value="Carbonic anhydrase"/>
    <property type="match status" value="1"/>
</dbReference>
<comment type="similarity">
    <text evidence="1 10">Belongs to the beta-class carbonic anhydrase family.</text>
</comment>
<evidence type="ECO:0000256" key="1">
    <source>
        <dbReference type="ARBA" id="ARBA00006217"/>
    </source>
</evidence>